<evidence type="ECO:0000259" key="4">
    <source>
        <dbReference type="SMART" id="SM00382"/>
    </source>
</evidence>
<dbReference type="Pfam" id="PF17863">
    <property type="entry name" value="AAA_lid_2"/>
    <property type="match status" value="1"/>
</dbReference>
<dbReference type="OrthoDB" id="9808397at2"/>
<dbReference type="PANTHER" id="PTHR42759">
    <property type="entry name" value="MOXR FAMILY PROTEIN"/>
    <property type="match status" value="1"/>
</dbReference>
<evidence type="ECO:0000256" key="1">
    <source>
        <dbReference type="ARBA" id="ARBA00022741"/>
    </source>
</evidence>
<reference evidence="5 6" key="1">
    <citation type="submission" date="2016-11" db="EMBL/GenBank/DDBJ databases">
        <authorList>
            <person name="Jaros S."/>
            <person name="Januszkiewicz K."/>
            <person name="Wedrychowicz H."/>
        </authorList>
    </citation>
    <scope>NUCLEOTIDE SEQUENCE [LARGE SCALE GENOMIC DNA]</scope>
    <source>
        <strain evidence="5 6">DSM 17918</strain>
    </source>
</reference>
<dbReference type="SUPFAM" id="SSF52540">
    <property type="entry name" value="P-loop containing nucleoside triphosphate hydrolases"/>
    <property type="match status" value="1"/>
</dbReference>
<dbReference type="Gene3D" id="1.10.8.80">
    <property type="entry name" value="Magnesium chelatase subunit I, C-Terminal domain"/>
    <property type="match status" value="1"/>
</dbReference>
<dbReference type="InterPro" id="IPR027417">
    <property type="entry name" value="P-loop_NTPase"/>
</dbReference>
<proteinExistence type="inferred from homology"/>
<feature type="domain" description="AAA+ ATPase" evidence="4">
    <location>
        <begin position="37"/>
        <end position="178"/>
    </location>
</feature>
<name>A0A1M5F373_9THEO</name>
<protein>
    <submittedName>
        <fullName evidence="5">MoxR-like ATPase</fullName>
    </submittedName>
</protein>
<dbReference type="Gene3D" id="3.40.50.300">
    <property type="entry name" value="P-loop containing nucleotide triphosphate hydrolases"/>
    <property type="match status" value="1"/>
</dbReference>
<dbReference type="RefSeq" id="WP_073346432.1">
    <property type="nucleotide sequence ID" value="NZ_FQVH01000054.1"/>
</dbReference>
<dbReference type="InterPro" id="IPR011703">
    <property type="entry name" value="ATPase_AAA-3"/>
</dbReference>
<gene>
    <name evidence="5" type="ORF">SAMN02746089_02674</name>
</gene>
<evidence type="ECO:0000256" key="3">
    <source>
        <dbReference type="ARBA" id="ARBA00061607"/>
    </source>
</evidence>
<dbReference type="GO" id="GO:0005524">
    <property type="term" value="F:ATP binding"/>
    <property type="evidence" value="ECO:0007669"/>
    <property type="project" value="UniProtKB-KW"/>
</dbReference>
<dbReference type="PIRSF" id="PIRSF002849">
    <property type="entry name" value="AAA_ATPase_chaperone_MoxR_prd"/>
    <property type="match status" value="1"/>
</dbReference>
<keyword evidence="6" id="KW-1185">Reference proteome</keyword>
<dbReference type="STRING" id="1121256.SAMN02746089_02674"/>
<accession>A0A1M5F373</accession>
<dbReference type="EMBL" id="FQVH01000054">
    <property type="protein sequence ID" value="SHF85999.1"/>
    <property type="molecule type" value="Genomic_DNA"/>
</dbReference>
<organism evidence="5 6">
    <name type="scientific">Caldanaerobius fijiensis DSM 17918</name>
    <dbReference type="NCBI Taxonomy" id="1121256"/>
    <lineage>
        <taxon>Bacteria</taxon>
        <taxon>Bacillati</taxon>
        <taxon>Bacillota</taxon>
        <taxon>Clostridia</taxon>
        <taxon>Thermoanaerobacterales</taxon>
        <taxon>Thermoanaerobacteraceae</taxon>
        <taxon>Caldanaerobius</taxon>
    </lineage>
</organism>
<dbReference type="CDD" id="cd00009">
    <property type="entry name" value="AAA"/>
    <property type="match status" value="1"/>
</dbReference>
<dbReference type="GO" id="GO:0016887">
    <property type="term" value="F:ATP hydrolysis activity"/>
    <property type="evidence" value="ECO:0007669"/>
    <property type="project" value="InterPro"/>
</dbReference>
<keyword evidence="1" id="KW-0547">Nucleotide-binding</keyword>
<dbReference type="AlphaFoldDB" id="A0A1M5F373"/>
<evidence type="ECO:0000256" key="2">
    <source>
        <dbReference type="ARBA" id="ARBA00022840"/>
    </source>
</evidence>
<dbReference type="SMART" id="SM00382">
    <property type="entry name" value="AAA"/>
    <property type="match status" value="1"/>
</dbReference>
<dbReference type="Proteomes" id="UP000184088">
    <property type="component" value="Unassembled WGS sequence"/>
</dbReference>
<evidence type="ECO:0000313" key="5">
    <source>
        <dbReference type="EMBL" id="SHF85999.1"/>
    </source>
</evidence>
<dbReference type="InterPro" id="IPR003593">
    <property type="entry name" value="AAA+_ATPase"/>
</dbReference>
<evidence type="ECO:0000313" key="6">
    <source>
        <dbReference type="Proteomes" id="UP000184088"/>
    </source>
</evidence>
<comment type="similarity">
    <text evidence="3">Belongs to the MoxR family.</text>
</comment>
<keyword evidence="2" id="KW-0067">ATP-binding</keyword>
<sequence length="319" mass="35607">MKLEEIKRLCDSIKDNISRVIVGKSDVIDLVLTALIAGGHVLLEDVPGMGKTMMAKSLASSINATFKRVQFTPDLLPSDLTGINFYNQKLGEFVFRPGPIFSQILLADEINRATPRTQSSLLECMEEKQVTIDGETHVLKQPFFVIATQNPVETQGTFPLPEAQLDRFLMKIHMGYPTLDEGKLILSRFNGENPLYDIKPVADVEQIVDAQKSYSAVFVSDAVKEYILNLADATRQHRDIELGISPRGCLAVMKACQVWAILKGRDYVIPDDVKEMLMPVWGHRMIFRGNARVKGMASQKVIEDILGKVPVPTEDFMAL</sequence>
<dbReference type="InterPro" id="IPR041628">
    <property type="entry name" value="ChlI/MoxR_AAA_lid"/>
</dbReference>
<dbReference type="FunFam" id="3.40.50.300:FF:000640">
    <property type="entry name" value="MoxR family ATPase"/>
    <property type="match status" value="1"/>
</dbReference>
<dbReference type="InterPro" id="IPR050764">
    <property type="entry name" value="CbbQ/NirQ/NorQ/GpvN"/>
</dbReference>
<dbReference type="Pfam" id="PF07726">
    <property type="entry name" value="AAA_3"/>
    <property type="match status" value="1"/>
</dbReference>
<dbReference type="PANTHER" id="PTHR42759:SF5">
    <property type="entry name" value="METHANOL DEHYDROGENASE REGULATOR"/>
    <property type="match status" value="1"/>
</dbReference>